<sequence length="404" mass="44147">MDFIFKTQLQISLGLLALLSVIFGQEKMHPCSSETENCEEAEPNNKVNRCRLCPPGTFVYKHCNDTVDRECHTCPQGTYTSVYNNVTQCLRCSRCNAGLVVAVNCSVHSNTVCDCAEGKICRGNSCSSCRDHQQCPRGTFISKPGTNKTEPECSPIPDQFKNDSDICLNQTSCIQKRGNTSKCIKQPDSTCITTTKASGLFVGLEVWVTFLILPIVILIVFTCILWWWKRASNVKDGGGHTGSVSEESEQSSLSSNLPLLRNCEGLSPSSSHHSTYQTNLSSANQSPISVCNTPLEFESKTTQSNCQNPDLQAGGCQHSVISGMTVHGNVYIYNGPVVNNNCSSSLASSSENGSPETGLPARLSEIRLPIQEERTSVPVQEQPNQPQQEFGKESHLSIVENTVY</sequence>
<organism evidence="6 7">
    <name type="scientific">Erpetoichthys calabaricus</name>
    <name type="common">Rope fish</name>
    <name type="synonym">Calamoichthys calabaricus</name>
    <dbReference type="NCBI Taxonomy" id="27687"/>
    <lineage>
        <taxon>Eukaryota</taxon>
        <taxon>Metazoa</taxon>
        <taxon>Chordata</taxon>
        <taxon>Craniata</taxon>
        <taxon>Vertebrata</taxon>
        <taxon>Euteleostomi</taxon>
        <taxon>Actinopterygii</taxon>
        <taxon>Polypteriformes</taxon>
        <taxon>Polypteridae</taxon>
        <taxon>Erpetoichthys</taxon>
    </lineage>
</organism>
<dbReference type="RefSeq" id="XP_028665834.1">
    <property type="nucleotide sequence ID" value="XM_028810001.2"/>
</dbReference>
<feature type="region of interest" description="Disordered" evidence="2">
    <location>
        <begin position="370"/>
        <end position="404"/>
    </location>
</feature>
<feature type="transmembrane region" description="Helical" evidence="3">
    <location>
        <begin position="206"/>
        <end position="228"/>
    </location>
</feature>
<feature type="signal peptide" evidence="4">
    <location>
        <begin position="1"/>
        <end position="24"/>
    </location>
</feature>
<feature type="domain" description="TNFR-Cys" evidence="5">
    <location>
        <begin position="73"/>
        <end position="113"/>
    </location>
</feature>
<dbReference type="RefSeq" id="XP_051787692.1">
    <property type="nucleotide sequence ID" value="XM_051931732.1"/>
</dbReference>
<dbReference type="SMART" id="SM01411">
    <property type="entry name" value="Ephrin_rec_like"/>
    <property type="match status" value="1"/>
</dbReference>
<name>A0A8C4S921_ERPCA</name>
<feature type="repeat" description="TNFR-Cys" evidence="1">
    <location>
        <begin position="73"/>
        <end position="113"/>
    </location>
</feature>
<evidence type="ECO:0000256" key="2">
    <source>
        <dbReference type="SAM" id="MobiDB-lite"/>
    </source>
</evidence>
<dbReference type="PANTHER" id="PTHR46838">
    <property type="entry name" value="TUMOR NECROSIS FACTOR RECEPTOR SUPERFAMILY MEMBER 14"/>
    <property type="match status" value="1"/>
</dbReference>
<feature type="compositionally biased region" description="Polar residues" evidence="2">
    <location>
        <begin position="267"/>
        <end position="286"/>
    </location>
</feature>
<dbReference type="AlphaFoldDB" id="A0A8C4S921"/>
<dbReference type="GeneTree" id="ENSGT00950000183126"/>
<keyword evidence="4" id="KW-0732">Signal</keyword>
<dbReference type="SMART" id="SM00208">
    <property type="entry name" value="TNFR"/>
    <property type="match status" value="3"/>
</dbReference>
<feature type="chain" id="PRO_5034664686" evidence="4">
    <location>
        <begin position="25"/>
        <end position="404"/>
    </location>
</feature>
<evidence type="ECO:0000259" key="5">
    <source>
        <dbReference type="PROSITE" id="PS50050"/>
    </source>
</evidence>
<dbReference type="OrthoDB" id="8854905at2759"/>
<dbReference type="Gene3D" id="2.10.50.10">
    <property type="entry name" value="Tumor Necrosis Factor Receptor, subunit A, domain 2"/>
    <property type="match status" value="3"/>
</dbReference>
<protein>
    <submittedName>
        <fullName evidence="6">Tumor necrosis factor receptor superfamily member 5-like</fullName>
    </submittedName>
</protein>
<dbReference type="GO" id="GO:0046642">
    <property type="term" value="P:negative regulation of alpha-beta T cell proliferation"/>
    <property type="evidence" value="ECO:0007669"/>
    <property type="project" value="TreeGrafter"/>
</dbReference>
<dbReference type="Proteomes" id="UP000694620">
    <property type="component" value="Chromosome 9"/>
</dbReference>
<gene>
    <name evidence="6" type="primary">LOC114657991</name>
</gene>
<feature type="compositionally biased region" description="Low complexity" evidence="2">
    <location>
        <begin position="377"/>
        <end position="389"/>
    </location>
</feature>
<accession>A0A8C4S921</accession>
<dbReference type="PROSITE" id="PS50050">
    <property type="entry name" value="TNFR_NGFR_2"/>
    <property type="match status" value="1"/>
</dbReference>
<dbReference type="GO" id="GO:0050829">
    <property type="term" value="P:defense response to Gram-negative bacterium"/>
    <property type="evidence" value="ECO:0007669"/>
    <property type="project" value="TreeGrafter"/>
</dbReference>
<dbReference type="SUPFAM" id="SSF57586">
    <property type="entry name" value="TNF receptor-like"/>
    <property type="match status" value="2"/>
</dbReference>
<evidence type="ECO:0000313" key="7">
    <source>
        <dbReference type="Proteomes" id="UP000694620"/>
    </source>
</evidence>
<keyword evidence="7" id="KW-1185">Reference proteome</keyword>
<reference evidence="6" key="3">
    <citation type="submission" date="2025-09" db="UniProtKB">
        <authorList>
            <consortium name="Ensembl"/>
        </authorList>
    </citation>
    <scope>IDENTIFICATION</scope>
</reference>
<reference evidence="6" key="1">
    <citation type="submission" date="2021-06" db="EMBL/GenBank/DDBJ databases">
        <authorList>
            <consortium name="Wellcome Sanger Institute Data Sharing"/>
        </authorList>
    </citation>
    <scope>NUCLEOTIDE SEQUENCE [LARGE SCALE GENOMIC DNA]</scope>
</reference>
<feature type="disulfide bond" evidence="1">
    <location>
        <begin position="74"/>
        <end position="89"/>
    </location>
</feature>
<evidence type="ECO:0000256" key="1">
    <source>
        <dbReference type="PROSITE-ProRule" id="PRU00206"/>
    </source>
</evidence>
<evidence type="ECO:0000313" key="6">
    <source>
        <dbReference type="Ensembl" id="ENSECRP00000013033.1"/>
    </source>
</evidence>
<evidence type="ECO:0000256" key="3">
    <source>
        <dbReference type="SAM" id="Phobius"/>
    </source>
</evidence>
<reference evidence="6" key="2">
    <citation type="submission" date="2025-08" db="UniProtKB">
        <authorList>
            <consortium name="Ensembl"/>
        </authorList>
    </citation>
    <scope>IDENTIFICATION</scope>
</reference>
<dbReference type="PANTHER" id="PTHR46838:SF1">
    <property type="entry name" value="TUMOR NECROSIS FACTOR RECEPTOR SUPERFAMILY MEMBER 14"/>
    <property type="match status" value="1"/>
</dbReference>
<dbReference type="GO" id="GO:0002720">
    <property type="term" value="P:positive regulation of cytokine production involved in immune response"/>
    <property type="evidence" value="ECO:0007669"/>
    <property type="project" value="TreeGrafter"/>
</dbReference>
<dbReference type="GeneID" id="114657991"/>
<keyword evidence="3" id="KW-0812">Transmembrane</keyword>
<dbReference type="PROSITE" id="PS00652">
    <property type="entry name" value="TNFR_NGFR_1"/>
    <property type="match status" value="1"/>
</dbReference>
<evidence type="ECO:0000256" key="4">
    <source>
        <dbReference type="SAM" id="SignalP"/>
    </source>
</evidence>
<keyword evidence="3" id="KW-1133">Transmembrane helix</keyword>
<dbReference type="GO" id="GO:0009897">
    <property type="term" value="C:external side of plasma membrane"/>
    <property type="evidence" value="ECO:0007669"/>
    <property type="project" value="TreeGrafter"/>
</dbReference>
<dbReference type="Pfam" id="PF00020">
    <property type="entry name" value="TNFR_c6"/>
    <property type="match status" value="1"/>
</dbReference>
<feature type="disulfide bond" evidence="1">
    <location>
        <begin position="95"/>
        <end position="113"/>
    </location>
</feature>
<proteinExistence type="predicted"/>
<keyword evidence="1" id="KW-1015">Disulfide bond</keyword>
<dbReference type="Ensembl" id="ENSECRT00000013262.1">
    <property type="protein sequence ID" value="ENSECRP00000013033.1"/>
    <property type="gene ID" value="ENSECRG00000008717.1"/>
</dbReference>
<feature type="region of interest" description="Disordered" evidence="2">
    <location>
        <begin position="266"/>
        <end position="286"/>
    </location>
</feature>
<dbReference type="GO" id="GO:2000406">
    <property type="term" value="P:positive regulation of T cell migration"/>
    <property type="evidence" value="ECO:0007669"/>
    <property type="project" value="TreeGrafter"/>
</dbReference>
<dbReference type="GO" id="GO:0050830">
    <property type="term" value="P:defense response to Gram-positive bacterium"/>
    <property type="evidence" value="ECO:0007669"/>
    <property type="project" value="TreeGrafter"/>
</dbReference>
<dbReference type="InterPro" id="IPR001368">
    <property type="entry name" value="TNFR/NGFR_Cys_rich_reg"/>
</dbReference>
<feature type="disulfide bond" evidence="1">
    <location>
        <begin position="92"/>
        <end position="105"/>
    </location>
</feature>
<keyword evidence="3" id="KW-0472">Membrane</keyword>